<sequence>MIKVKELIRKPGREAVDRQNVLEVFMGMERFMAGIPQQEFMKIATGQKKHKL</sequence>
<name>A0A1B7NQN8_9EURO</name>
<proteinExistence type="predicted"/>
<comment type="caution">
    <text evidence="1">The sequence shown here is derived from an EMBL/GenBank/DDBJ whole genome shotgun (WGS) entry which is preliminary data.</text>
</comment>
<dbReference type="AlphaFoldDB" id="A0A1B7NQN8"/>
<keyword evidence="2" id="KW-1185">Reference proteome</keyword>
<evidence type="ECO:0000313" key="1">
    <source>
        <dbReference type="EMBL" id="OAX79099.1"/>
    </source>
</evidence>
<protein>
    <submittedName>
        <fullName evidence="1">Uncharacterized protein</fullName>
    </submittedName>
</protein>
<dbReference type="EMBL" id="LGUA01001158">
    <property type="protein sequence ID" value="OAX79099.1"/>
    <property type="molecule type" value="Genomic_DNA"/>
</dbReference>
<gene>
    <name evidence="1" type="ORF">ACJ72_06581</name>
</gene>
<dbReference type="OrthoDB" id="448450at2759"/>
<accession>A0A1B7NQN8</accession>
<organism evidence="1 2">
    <name type="scientific">Emergomyces africanus</name>
    <dbReference type="NCBI Taxonomy" id="1955775"/>
    <lineage>
        <taxon>Eukaryota</taxon>
        <taxon>Fungi</taxon>
        <taxon>Dikarya</taxon>
        <taxon>Ascomycota</taxon>
        <taxon>Pezizomycotina</taxon>
        <taxon>Eurotiomycetes</taxon>
        <taxon>Eurotiomycetidae</taxon>
        <taxon>Onygenales</taxon>
        <taxon>Ajellomycetaceae</taxon>
        <taxon>Emergomyces</taxon>
    </lineage>
</organism>
<reference evidence="1 2" key="1">
    <citation type="submission" date="2015-07" db="EMBL/GenBank/DDBJ databases">
        <title>Emmonsia species relationships and genome sequence.</title>
        <authorList>
            <person name="Cuomo C.A."/>
            <person name="Schwartz I.S."/>
            <person name="Kenyon C."/>
            <person name="de Hoog G.S."/>
            <person name="Govender N.P."/>
            <person name="Botha A."/>
            <person name="Moreno L."/>
            <person name="de Vries M."/>
            <person name="Munoz J.F."/>
            <person name="Stielow J.B."/>
        </authorList>
    </citation>
    <scope>NUCLEOTIDE SEQUENCE [LARGE SCALE GENOMIC DNA]</scope>
    <source>
        <strain evidence="1 2">CBS 136260</strain>
    </source>
</reference>
<evidence type="ECO:0000313" key="2">
    <source>
        <dbReference type="Proteomes" id="UP000091918"/>
    </source>
</evidence>
<dbReference type="Proteomes" id="UP000091918">
    <property type="component" value="Unassembled WGS sequence"/>
</dbReference>